<sequence>MSNHHGLYYCWIERMKYYQCIKNTTYSAASEVVDQISALPANLSECNTQREEWKHCISRSTQETMLDEQK</sequence>
<evidence type="ECO:0000313" key="2">
    <source>
        <dbReference type="Proteomes" id="UP000241769"/>
    </source>
</evidence>
<comment type="caution">
    <text evidence="1">The sequence shown here is derived from an EMBL/GenBank/DDBJ whole genome shotgun (WGS) entry which is preliminary data.</text>
</comment>
<organism evidence="1 2">
    <name type="scientific">Planoprotostelium fungivorum</name>
    <dbReference type="NCBI Taxonomy" id="1890364"/>
    <lineage>
        <taxon>Eukaryota</taxon>
        <taxon>Amoebozoa</taxon>
        <taxon>Evosea</taxon>
        <taxon>Variosea</taxon>
        <taxon>Cavosteliida</taxon>
        <taxon>Cavosteliaceae</taxon>
        <taxon>Planoprotostelium</taxon>
    </lineage>
</organism>
<proteinExistence type="predicted"/>
<dbReference type="Proteomes" id="UP000241769">
    <property type="component" value="Unassembled WGS sequence"/>
</dbReference>
<reference evidence="1 2" key="1">
    <citation type="journal article" date="2018" name="Genome Biol. Evol.">
        <title>Multiple Roots of Fruiting Body Formation in Amoebozoa.</title>
        <authorList>
            <person name="Hillmann F."/>
            <person name="Forbes G."/>
            <person name="Novohradska S."/>
            <person name="Ferling I."/>
            <person name="Riege K."/>
            <person name="Groth M."/>
            <person name="Westermann M."/>
            <person name="Marz M."/>
            <person name="Spaller T."/>
            <person name="Winckler T."/>
            <person name="Schaap P."/>
            <person name="Glockner G."/>
        </authorList>
    </citation>
    <scope>NUCLEOTIDE SEQUENCE [LARGE SCALE GENOMIC DNA]</scope>
    <source>
        <strain evidence="1 2">Jena</strain>
    </source>
</reference>
<name>A0A2P6NA85_9EUKA</name>
<dbReference type="InParanoid" id="A0A2P6NA85"/>
<dbReference type="EMBL" id="MDYQ01000136">
    <property type="protein sequence ID" value="PRP80849.1"/>
    <property type="molecule type" value="Genomic_DNA"/>
</dbReference>
<dbReference type="AlphaFoldDB" id="A0A2P6NA85"/>
<keyword evidence="2" id="KW-1185">Reference proteome</keyword>
<protein>
    <submittedName>
        <fullName evidence="1">Uncharacterized protein</fullName>
    </submittedName>
</protein>
<evidence type="ECO:0000313" key="1">
    <source>
        <dbReference type="EMBL" id="PRP80849.1"/>
    </source>
</evidence>
<accession>A0A2P6NA85</accession>
<gene>
    <name evidence="1" type="ORF">PROFUN_11404</name>
</gene>